<dbReference type="EMBL" id="CAEZYQ010000059">
    <property type="protein sequence ID" value="CAB4774580.1"/>
    <property type="molecule type" value="Genomic_DNA"/>
</dbReference>
<dbReference type="Gene3D" id="2.60.40.10">
    <property type="entry name" value="Immunoglobulins"/>
    <property type="match status" value="1"/>
</dbReference>
<feature type="compositionally biased region" description="Gly residues" evidence="1">
    <location>
        <begin position="150"/>
        <end position="171"/>
    </location>
</feature>
<accession>A0A6J6VR79</accession>
<dbReference type="AlphaFoldDB" id="A0A6J6VR79"/>
<sequence length="543" mass="54492">MLSRRALAPALSLVLTAGGVTLAAAPATAAPATATPAASAVRLSDAAVSGTRQIPLLGNLLEALVGPLLSGLGGVGETLTLTPPQWSLPGVTNSVQWLANGVPIPGATGLSFVPTLEQAGKNLQAKVTGSLLGLVPLETFTNVIPIPLPSGGGDGGGGGGGGTGGGGGGTGENPLLEALSDPALTGIPGVGSLLQVLNPLWSLPGVSTTYQWFVDNVPVPGATGPTFVPGLEDAGKEVYARVTGTLAGVPVVNLLTSRLLVPLAPEQPLAASSAATLAGTAKVGKVLTVQDPTWNEEGVTHTYQWLRDGAPIAGATAKTYTLAPEDLGRQVVVKVTGTKEGWTDSTVDSNAVVPQVGDAPTFTTQPSVSGTYSLGQTLTANPGAWGTGATPTFTYQWRRGGQPIAGATAATYAVTAADLGSTLSVTVTATRTAYAPATFTTSALPVAKLPSATTITGKKKVRAGKPVRVVLGVVVDGFAPDGTVTVLDGTRTLKTVPIASGSRTLKVKGLKPGKHKLSAVYSGSGATEESRSKVLKLTVLKRR</sequence>
<proteinExistence type="predicted"/>
<dbReference type="InterPro" id="IPR032109">
    <property type="entry name" value="Big_3_5"/>
</dbReference>
<name>A0A6J6VR79_9ZZZZ</name>
<reference evidence="3" key="1">
    <citation type="submission" date="2020-05" db="EMBL/GenBank/DDBJ databases">
        <authorList>
            <person name="Chiriac C."/>
            <person name="Salcher M."/>
            <person name="Ghai R."/>
            <person name="Kavagutti S V."/>
        </authorList>
    </citation>
    <scope>NUCLEOTIDE SEQUENCE</scope>
</reference>
<organism evidence="3">
    <name type="scientific">freshwater metagenome</name>
    <dbReference type="NCBI Taxonomy" id="449393"/>
    <lineage>
        <taxon>unclassified sequences</taxon>
        <taxon>metagenomes</taxon>
        <taxon>ecological metagenomes</taxon>
    </lineage>
</organism>
<protein>
    <submittedName>
        <fullName evidence="3">Unannotated protein</fullName>
    </submittedName>
</protein>
<dbReference type="Pfam" id="PF16640">
    <property type="entry name" value="Big_3_5"/>
    <property type="match status" value="1"/>
</dbReference>
<gene>
    <name evidence="3" type="ORF">UFOPK2761_03595</name>
</gene>
<evidence type="ECO:0000313" key="3">
    <source>
        <dbReference type="EMBL" id="CAB4774580.1"/>
    </source>
</evidence>
<evidence type="ECO:0000259" key="2">
    <source>
        <dbReference type="Pfam" id="PF16640"/>
    </source>
</evidence>
<evidence type="ECO:0000256" key="1">
    <source>
        <dbReference type="SAM" id="MobiDB-lite"/>
    </source>
</evidence>
<feature type="region of interest" description="Disordered" evidence="1">
    <location>
        <begin position="148"/>
        <end position="175"/>
    </location>
</feature>
<dbReference type="Gene3D" id="2.60.40.2700">
    <property type="match status" value="4"/>
</dbReference>
<feature type="domain" description="Bacterial Ig-like" evidence="2">
    <location>
        <begin position="458"/>
        <end position="539"/>
    </location>
</feature>
<dbReference type="InterPro" id="IPR013783">
    <property type="entry name" value="Ig-like_fold"/>
</dbReference>